<feature type="compositionally biased region" description="Polar residues" evidence="1">
    <location>
        <begin position="119"/>
        <end position="133"/>
    </location>
</feature>
<reference evidence="4" key="1">
    <citation type="submission" date="2020-05" db="EMBL/GenBank/DDBJ databases">
        <title>Phylogenomic resolution of chytrid fungi.</title>
        <authorList>
            <person name="Stajich J.E."/>
            <person name="Amses K."/>
            <person name="Simmons R."/>
            <person name="Seto K."/>
            <person name="Myers J."/>
            <person name="Bonds A."/>
            <person name="Quandt C.A."/>
            <person name="Barry K."/>
            <person name="Liu P."/>
            <person name="Grigoriev I."/>
            <person name="Longcore J.E."/>
            <person name="James T.Y."/>
        </authorList>
    </citation>
    <scope>NUCLEOTIDE SEQUENCE</scope>
    <source>
        <strain evidence="4">JEL0318</strain>
    </source>
</reference>
<dbReference type="Gene3D" id="1.10.167.10">
    <property type="entry name" value="Regulator of G-protein Signalling 4, domain 2"/>
    <property type="match status" value="1"/>
</dbReference>
<feature type="transmembrane region" description="Helical" evidence="2">
    <location>
        <begin position="287"/>
        <end position="309"/>
    </location>
</feature>
<keyword evidence="2" id="KW-1133">Transmembrane helix</keyword>
<dbReference type="PANTHER" id="PTHR39466">
    <property type="entry name" value="RGS DOMAIN-CONTAINING PROTEIN"/>
    <property type="match status" value="1"/>
</dbReference>
<feature type="domain" description="RGS" evidence="3">
    <location>
        <begin position="175"/>
        <end position="241"/>
    </location>
</feature>
<dbReference type="AlphaFoldDB" id="A0AAD5SFQ5"/>
<proteinExistence type="predicted"/>
<dbReference type="PANTHER" id="PTHR39466:SF1">
    <property type="entry name" value="RGS DOMAIN-CONTAINING PROTEIN"/>
    <property type="match status" value="1"/>
</dbReference>
<dbReference type="InterPro" id="IPR044926">
    <property type="entry name" value="RGS_subdomain_2"/>
</dbReference>
<dbReference type="EMBL" id="JADGJD010000301">
    <property type="protein sequence ID" value="KAJ3052363.1"/>
    <property type="molecule type" value="Genomic_DNA"/>
</dbReference>
<protein>
    <recommendedName>
        <fullName evidence="3">RGS domain-containing protein</fullName>
    </recommendedName>
</protein>
<evidence type="ECO:0000313" key="4">
    <source>
        <dbReference type="EMBL" id="KAJ3052363.1"/>
    </source>
</evidence>
<keyword evidence="2" id="KW-0472">Membrane</keyword>
<feature type="region of interest" description="Disordered" evidence="1">
    <location>
        <begin position="110"/>
        <end position="134"/>
    </location>
</feature>
<dbReference type="Proteomes" id="UP001212841">
    <property type="component" value="Unassembled WGS sequence"/>
</dbReference>
<feature type="transmembrane region" description="Helical" evidence="2">
    <location>
        <begin position="253"/>
        <end position="275"/>
    </location>
</feature>
<dbReference type="InterPro" id="IPR036305">
    <property type="entry name" value="RGS_sf"/>
</dbReference>
<dbReference type="Pfam" id="PF00615">
    <property type="entry name" value="RGS"/>
    <property type="match status" value="1"/>
</dbReference>
<gene>
    <name evidence="4" type="ORF">HK097_006458</name>
</gene>
<organism evidence="4 5">
    <name type="scientific">Rhizophlyctis rosea</name>
    <dbReference type="NCBI Taxonomy" id="64517"/>
    <lineage>
        <taxon>Eukaryota</taxon>
        <taxon>Fungi</taxon>
        <taxon>Fungi incertae sedis</taxon>
        <taxon>Chytridiomycota</taxon>
        <taxon>Chytridiomycota incertae sedis</taxon>
        <taxon>Chytridiomycetes</taxon>
        <taxon>Rhizophlyctidales</taxon>
        <taxon>Rhizophlyctidaceae</taxon>
        <taxon>Rhizophlyctis</taxon>
    </lineage>
</organism>
<accession>A0AAD5SFQ5</accession>
<dbReference type="InterPro" id="IPR016137">
    <property type="entry name" value="RGS"/>
</dbReference>
<keyword evidence="2" id="KW-0812">Transmembrane</keyword>
<feature type="region of interest" description="Disordered" evidence="1">
    <location>
        <begin position="73"/>
        <end position="96"/>
    </location>
</feature>
<evidence type="ECO:0000313" key="5">
    <source>
        <dbReference type="Proteomes" id="UP001212841"/>
    </source>
</evidence>
<evidence type="ECO:0000259" key="3">
    <source>
        <dbReference type="Pfam" id="PF00615"/>
    </source>
</evidence>
<evidence type="ECO:0000256" key="1">
    <source>
        <dbReference type="SAM" id="MobiDB-lite"/>
    </source>
</evidence>
<sequence length="385" mass="42899">MHGAEVWLYPTVDELARKEFDLDSILSGKTYEPIGIKDFNRYVTTVEHSAENLHFYFGYLNYNAKFAKLSSEQSALSPPPPKSSMHKQSKEQFDQSDHHNVHIVHDELRADTPIPPSPTTLVGNSPPGTSARSINFPDPSIADSDPWSFSDATSTSAAESFQTLYKSRSAEARAQPLREEFDRLLAVCILPDSPKELNLPAEVRAQLLKNAETTTHPDVLRPAAQHIYSLMATTTYPNFMKYATINSNKPRQVFAVSLVSTLVLVGLVIAAFTIAKGVARPWRLFSILAFFLAALIGGFRGGCVCIYGLGYRRQLKPDELWLDLESNSVKYPKSWNWRVFEKEVRIEEAKLRKVFDKVFLNALLGAVVVAGITAAIVMSIPPGHM</sequence>
<comment type="caution">
    <text evidence="4">The sequence shown here is derived from an EMBL/GenBank/DDBJ whole genome shotgun (WGS) entry which is preliminary data.</text>
</comment>
<dbReference type="SUPFAM" id="SSF48097">
    <property type="entry name" value="Regulator of G-protein signaling, RGS"/>
    <property type="match status" value="1"/>
</dbReference>
<keyword evidence="5" id="KW-1185">Reference proteome</keyword>
<name>A0AAD5SFQ5_9FUNG</name>
<evidence type="ECO:0000256" key="2">
    <source>
        <dbReference type="SAM" id="Phobius"/>
    </source>
</evidence>
<feature type="transmembrane region" description="Helical" evidence="2">
    <location>
        <begin position="358"/>
        <end position="380"/>
    </location>
</feature>